<evidence type="ECO:0000256" key="4">
    <source>
        <dbReference type="ARBA" id="ARBA00022692"/>
    </source>
</evidence>
<evidence type="ECO:0000256" key="5">
    <source>
        <dbReference type="ARBA" id="ARBA00022989"/>
    </source>
</evidence>
<dbReference type="InterPro" id="IPR000715">
    <property type="entry name" value="Glycosyl_transferase_4"/>
</dbReference>
<keyword evidence="10" id="KW-1185">Reference proteome</keyword>
<keyword evidence="3" id="KW-0808">Transferase</keyword>
<organism evidence="9 10">
    <name type="scientific">Metallibacterium scheffleri</name>
    <dbReference type="NCBI Taxonomy" id="993689"/>
    <lineage>
        <taxon>Bacteria</taxon>
        <taxon>Pseudomonadati</taxon>
        <taxon>Pseudomonadota</taxon>
        <taxon>Gammaproteobacteria</taxon>
        <taxon>Lysobacterales</taxon>
        <taxon>Rhodanobacteraceae</taxon>
        <taxon>Metallibacterium</taxon>
    </lineage>
</organism>
<keyword evidence="2" id="KW-1003">Cell membrane</keyword>
<dbReference type="PANTHER" id="PTHR22926:SF3">
    <property type="entry name" value="UNDECAPRENYL-PHOSPHATE ALPHA-N-ACETYLGLUCOSAMINYL 1-PHOSPHATE TRANSFERASE"/>
    <property type="match status" value="1"/>
</dbReference>
<feature type="transmembrane region" description="Helical" evidence="8">
    <location>
        <begin position="6"/>
        <end position="33"/>
    </location>
</feature>
<feature type="transmembrane region" description="Helical" evidence="8">
    <location>
        <begin position="54"/>
        <end position="74"/>
    </location>
</feature>
<feature type="transmembrane region" description="Helical" evidence="8">
    <location>
        <begin position="112"/>
        <end position="130"/>
    </location>
</feature>
<evidence type="ECO:0000256" key="3">
    <source>
        <dbReference type="ARBA" id="ARBA00022679"/>
    </source>
</evidence>
<feature type="transmembrane region" description="Helical" evidence="8">
    <location>
        <begin position="221"/>
        <end position="239"/>
    </location>
</feature>
<keyword evidence="6 8" id="KW-0472">Membrane</keyword>
<sequence>MDVAAGVLAPILLLAVLVALLAGVLVFAMMLYAQRRGLLDQPGRRRLHRLPTPRGGGAGAVLALALGLLLLQLLPGAALPWRWTGMWLPALLLTALVGALDDHRGLGIGPRIAAHLAAGALLALSLWPQLSPVLQPPLALLLAAALVLATAWSINLHNFMDGSDGLLAMQVFTLALVFAWMAARSDQLPLLALALLLAAALAGFLPFNLPLPRAHVFMGDVGSGAFGFMLAALAFAGVARGAWSLPAVLLLVSAFAVDAGATLLSRMLRGRRWWRPHREHFYQWLARTRHSHAQALLAYLGWNLLLAIPLALWAQRDAALGWWLVAALYMLAGAAWWQGKRACRRAPRRHGNRHAPV</sequence>
<feature type="transmembrane region" description="Helical" evidence="8">
    <location>
        <begin position="296"/>
        <end position="314"/>
    </location>
</feature>
<dbReference type="GO" id="GO:0071555">
    <property type="term" value="P:cell wall organization"/>
    <property type="evidence" value="ECO:0007669"/>
    <property type="project" value="TreeGrafter"/>
</dbReference>
<feature type="transmembrane region" description="Helical" evidence="8">
    <location>
        <begin position="245"/>
        <end position="268"/>
    </location>
</feature>
<feature type="binding site" evidence="7">
    <location>
        <position position="158"/>
    </location>
    <ligand>
        <name>Mg(2+)</name>
        <dbReference type="ChEBI" id="CHEBI:18420"/>
    </ligand>
</feature>
<evidence type="ECO:0000256" key="6">
    <source>
        <dbReference type="ARBA" id="ARBA00023136"/>
    </source>
</evidence>
<dbReference type="RefSeq" id="WP_081127482.1">
    <property type="nucleotide sequence ID" value="NZ_LDOS01000002.1"/>
</dbReference>
<evidence type="ECO:0000313" key="9">
    <source>
        <dbReference type="EMBL" id="THD10513.1"/>
    </source>
</evidence>
<feature type="transmembrane region" description="Helical" evidence="8">
    <location>
        <begin position="189"/>
        <end position="209"/>
    </location>
</feature>
<name>A0A4S3KNH6_9GAMM</name>
<dbReference type="GO" id="GO:0009103">
    <property type="term" value="P:lipopolysaccharide biosynthetic process"/>
    <property type="evidence" value="ECO:0007669"/>
    <property type="project" value="TreeGrafter"/>
</dbReference>
<dbReference type="Pfam" id="PF00953">
    <property type="entry name" value="Glycos_transf_4"/>
    <property type="match status" value="1"/>
</dbReference>
<keyword evidence="5 8" id="KW-1133">Transmembrane helix</keyword>
<feature type="transmembrane region" description="Helical" evidence="8">
    <location>
        <begin position="80"/>
        <end position="100"/>
    </location>
</feature>
<dbReference type="EMBL" id="MWQO01000025">
    <property type="protein sequence ID" value="THD10513.1"/>
    <property type="molecule type" value="Genomic_DNA"/>
</dbReference>
<reference evidence="9 10" key="1">
    <citation type="submission" date="2017-02" db="EMBL/GenBank/DDBJ databases">
        <title>Whole genome sequencing of Metallibacterium scheffleri DSM 24874 (T).</title>
        <authorList>
            <person name="Kumar S."/>
            <person name="Patil P."/>
            <person name="Patil P.B."/>
        </authorList>
    </citation>
    <scope>NUCLEOTIDE SEQUENCE [LARGE SCALE GENOMIC DNA]</scope>
    <source>
        <strain evidence="9 10">DSM 24874</strain>
    </source>
</reference>
<evidence type="ECO:0000256" key="2">
    <source>
        <dbReference type="ARBA" id="ARBA00022475"/>
    </source>
</evidence>
<dbReference type="GO" id="GO:0044038">
    <property type="term" value="P:cell wall macromolecule biosynthetic process"/>
    <property type="evidence" value="ECO:0007669"/>
    <property type="project" value="TreeGrafter"/>
</dbReference>
<comment type="caution">
    <text evidence="9">The sequence shown here is derived from an EMBL/GenBank/DDBJ whole genome shotgun (WGS) entry which is preliminary data.</text>
</comment>
<proteinExistence type="predicted"/>
<protein>
    <recommendedName>
        <fullName evidence="11">Glycosyl transferase family 4</fullName>
    </recommendedName>
</protein>
<dbReference type="PANTHER" id="PTHR22926">
    <property type="entry name" value="PHOSPHO-N-ACETYLMURAMOYL-PENTAPEPTIDE-TRANSFERASE"/>
    <property type="match status" value="1"/>
</dbReference>
<comment type="cofactor">
    <cofactor evidence="7">
        <name>Mg(2+)</name>
        <dbReference type="ChEBI" id="CHEBI:18420"/>
    </cofactor>
</comment>
<feature type="transmembrane region" description="Helical" evidence="8">
    <location>
        <begin position="320"/>
        <end position="339"/>
    </location>
</feature>
<keyword evidence="4 8" id="KW-0812">Transmembrane</keyword>
<dbReference type="Proteomes" id="UP000307749">
    <property type="component" value="Unassembled WGS sequence"/>
</dbReference>
<feature type="transmembrane region" description="Helical" evidence="8">
    <location>
        <begin position="136"/>
        <end position="154"/>
    </location>
</feature>
<evidence type="ECO:0008006" key="11">
    <source>
        <dbReference type="Google" id="ProtNLM"/>
    </source>
</evidence>
<evidence type="ECO:0000256" key="7">
    <source>
        <dbReference type="PIRSR" id="PIRSR600715-1"/>
    </source>
</evidence>
<evidence type="ECO:0000256" key="8">
    <source>
        <dbReference type="SAM" id="Phobius"/>
    </source>
</evidence>
<evidence type="ECO:0000313" key="10">
    <source>
        <dbReference type="Proteomes" id="UP000307749"/>
    </source>
</evidence>
<dbReference type="GO" id="GO:0005886">
    <property type="term" value="C:plasma membrane"/>
    <property type="evidence" value="ECO:0007669"/>
    <property type="project" value="UniProtKB-SubCell"/>
</dbReference>
<feature type="transmembrane region" description="Helical" evidence="8">
    <location>
        <begin position="166"/>
        <end position="183"/>
    </location>
</feature>
<keyword evidence="7" id="KW-0479">Metal-binding</keyword>
<keyword evidence="7" id="KW-0460">Magnesium</keyword>
<comment type="subcellular location">
    <subcellularLocation>
        <location evidence="1">Cell membrane</location>
        <topology evidence="1">Multi-pass membrane protein</topology>
    </subcellularLocation>
</comment>
<gene>
    <name evidence="9" type="ORF">B1806_07955</name>
</gene>
<evidence type="ECO:0000256" key="1">
    <source>
        <dbReference type="ARBA" id="ARBA00004651"/>
    </source>
</evidence>
<accession>A0A4S3KNH6</accession>
<dbReference type="AlphaFoldDB" id="A0A4S3KNH6"/>
<dbReference type="STRING" id="993689.GCA_002077135_02122"/>
<feature type="binding site" evidence="7">
    <location>
        <position position="220"/>
    </location>
    <ligand>
        <name>Mg(2+)</name>
        <dbReference type="ChEBI" id="CHEBI:18420"/>
    </ligand>
</feature>
<dbReference type="GO" id="GO:0046872">
    <property type="term" value="F:metal ion binding"/>
    <property type="evidence" value="ECO:0007669"/>
    <property type="project" value="UniProtKB-KW"/>
</dbReference>
<dbReference type="GO" id="GO:0016780">
    <property type="term" value="F:phosphotransferase activity, for other substituted phosphate groups"/>
    <property type="evidence" value="ECO:0007669"/>
    <property type="project" value="InterPro"/>
</dbReference>
<dbReference type="OrthoDB" id="9783652at2"/>